<evidence type="ECO:0000313" key="2">
    <source>
        <dbReference type="Proteomes" id="UP000278981"/>
    </source>
</evidence>
<dbReference type="InterPro" id="IPR036412">
    <property type="entry name" value="HAD-like_sf"/>
</dbReference>
<dbReference type="SUPFAM" id="SSF56784">
    <property type="entry name" value="HAD-like"/>
    <property type="match status" value="1"/>
</dbReference>
<dbReference type="Pfam" id="PF13419">
    <property type="entry name" value="HAD_2"/>
    <property type="match status" value="1"/>
</dbReference>
<organism evidence="1 2">
    <name type="scientific">Micromonospora ureilytica</name>
    <dbReference type="NCBI Taxonomy" id="709868"/>
    <lineage>
        <taxon>Bacteria</taxon>
        <taxon>Bacillati</taxon>
        <taxon>Actinomycetota</taxon>
        <taxon>Actinomycetes</taxon>
        <taxon>Micromonosporales</taxon>
        <taxon>Micromonosporaceae</taxon>
        <taxon>Micromonospora</taxon>
    </lineage>
</organism>
<dbReference type="GO" id="GO:0005829">
    <property type="term" value="C:cytosol"/>
    <property type="evidence" value="ECO:0007669"/>
    <property type="project" value="TreeGrafter"/>
</dbReference>
<dbReference type="AlphaFoldDB" id="A0A3N9YC95"/>
<dbReference type="Gene3D" id="3.40.50.1000">
    <property type="entry name" value="HAD superfamily/HAD-like"/>
    <property type="match status" value="1"/>
</dbReference>
<sequence>MVTIEAERPPDRLANIAERAEVVLVDFDGPICRLFGSKAAPRVAADLRQLILSRGVVLPDELRDGNDPLELFRATAVFAPELVGVVGAALEAAEVEAAASAETTIGAFDMVAACLATGRPLAIVSNNSAAAIDAYLGRRDRARYFAAVVGRGEHPDLLKPNPAPVVQALQALKVAPDAAVLVGDSATDVAAARAAGVACVGYANKPGKAERLAAAGADAIVTDMTDLAGVLARTRRPVSQLPWVDSGGGPLIAVPTSALGEWTGASMDDGDSWGDYDRACQVDGYIGVLDVGADQALVLADEPASTTYLPDRRIFVRWIYANSEAEVVRLVPRALKIADWKDAGTWTTSGPAQLFDSGYTGDGLEHTTHLTVDVAAGTYLIRTASVQPDRRTALVLVQLVEQTQPVGVAEQVRTGP</sequence>
<dbReference type="InterPro" id="IPR050155">
    <property type="entry name" value="HAD-like_hydrolase_sf"/>
</dbReference>
<reference evidence="1 2" key="1">
    <citation type="submission" date="2018-04" db="EMBL/GenBank/DDBJ databases">
        <title>Micromonosporas from Atacama Desert.</title>
        <authorList>
            <person name="Carro L."/>
            <person name="Klenk H.-P."/>
            <person name="Goodfellow M."/>
        </authorList>
    </citation>
    <scope>NUCLEOTIDE SEQUENCE [LARGE SCALE GENOMIC DNA]</scope>
    <source>
        <strain evidence="1 2">LB19</strain>
    </source>
</reference>
<dbReference type="GO" id="GO:0008967">
    <property type="term" value="F:phosphoglycolate phosphatase activity"/>
    <property type="evidence" value="ECO:0007669"/>
    <property type="project" value="TreeGrafter"/>
</dbReference>
<dbReference type="PANTHER" id="PTHR43434:SF1">
    <property type="entry name" value="PHOSPHOGLYCOLATE PHOSPHATASE"/>
    <property type="match status" value="1"/>
</dbReference>
<dbReference type="OrthoDB" id="3471576at2"/>
<dbReference type="InterPro" id="IPR023214">
    <property type="entry name" value="HAD_sf"/>
</dbReference>
<dbReference type="EMBL" id="QDGB01000214">
    <property type="protein sequence ID" value="RQX17643.1"/>
    <property type="molecule type" value="Genomic_DNA"/>
</dbReference>
<gene>
    <name evidence="1" type="ORF">DDE19_10810</name>
</gene>
<comment type="caution">
    <text evidence="1">The sequence shown here is derived from an EMBL/GenBank/DDBJ whole genome shotgun (WGS) entry which is preliminary data.</text>
</comment>
<name>A0A3N9YC95_9ACTN</name>
<dbReference type="InterPro" id="IPR028961">
    <property type="entry name" value="Imm21"/>
</dbReference>
<dbReference type="NCBIfam" id="TIGR01549">
    <property type="entry name" value="HAD-SF-IA-v1"/>
    <property type="match status" value="1"/>
</dbReference>
<accession>A0A3N9YC95</accession>
<dbReference type="Pfam" id="PF15589">
    <property type="entry name" value="Imm21"/>
    <property type="match status" value="1"/>
</dbReference>
<proteinExistence type="predicted"/>
<protein>
    <recommendedName>
        <fullName evidence="3">Haloacid dehalogenase</fullName>
    </recommendedName>
</protein>
<dbReference type="PANTHER" id="PTHR43434">
    <property type="entry name" value="PHOSPHOGLYCOLATE PHOSPHATASE"/>
    <property type="match status" value="1"/>
</dbReference>
<evidence type="ECO:0008006" key="3">
    <source>
        <dbReference type="Google" id="ProtNLM"/>
    </source>
</evidence>
<dbReference type="GO" id="GO:0006281">
    <property type="term" value="P:DNA repair"/>
    <property type="evidence" value="ECO:0007669"/>
    <property type="project" value="TreeGrafter"/>
</dbReference>
<evidence type="ECO:0000313" key="1">
    <source>
        <dbReference type="EMBL" id="RQX17643.1"/>
    </source>
</evidence>
<dbReference type="InterPro" id="IPR041492">
    <property type="entry name" value="HAD_2"/>
</dbReference>
<dbReference type="InterPro" id="IPR006439">
    <property type="entry name" value="HAD-SF_hydro_IA"/>
</dbReference>
<dbReference type="Proteomes" id="UP000278981">
    <property type="component" value="Unassembled WGS sequence"/>
</dbReference>